<evidence type="ECO:0000313" key="2">
    <source>
        <dbReference type="Proteomes" id="UP001054945"/>
    </source>
</evidence>
<sequence>MIVTPALLNRFNLDSNPFCNIYNIQQFIILYKLISNNLKMPISLDECATNASPVNENWKENIYTTDAHASDANGTRDTPAIWKHFKMPITHVEYATMPVSSTTAVVSVENLPVTSTSVIVNASTIVPEDTLIFELVFSEQPITAKSVKYFQKFQRAIYRPTLIERLLFRMPSVQ</sequence>
<dbReference type="Proteomes" id="UP001054945">
    <property type="component" value="Unassembled WGS sequence"/>
</dbReference>
<comment type="caution">
    <text evidence="1">The sequence shown here is derived from an EMBL/GenBank/DDBJ whole genome shotgun (WGS) entry which is preliminary data.</text>
</comment>
<accession>A0AAV4PI08</accession>
<dbReference type="AlphaFoldDB" id="A0AAV4PI08"/>
<dbReference type="EMBL" id="BPLR01004503">
    <property type="protein sequence ID" value="GIX95381.1"/>
    <property type="molecule type" value="Genomic_DNA"/>
</dbReference>
<name>A0AAV4PI08_CAEEX</name>
<protein>
    <submittedName>
        <fullName evidence="1">Uncharacterized protein</fullName>
    </submittedName>
</protein>
<reference evidence="1 2" key="1">
    <citation type="submission" date="2021-06" db="EMBL/GenBank/DDBJ databases">
        <title>Caerostris extrusa draft genome.</title>
        <authorList>
            <person name="Kono N."/>
            <person name="Arakawa K."/>
        </authorList>
    </citation>
    <scope>NUCLEOTIDE SEQUENCE [LARGE SCALE GENOMIC DNA]</scope>
</reference>
<evidence type="ECO:0000313" key="1">
    <source>
        <dbReference type="EMBL" id="GIX95381.1"/>
    </source>
</evidence>
<organism evidence="1 2">
    <name type="scientific">Caerostris extrusa</name>
    <name type="common">Bark spider</name>
    <name type="synonym">Caerostris bankana</name>
    <dbReference type="NCBI Taxonomy" id="172846"/>
    <lineage>
        <taxon>Eukaryota</taxon>
        <taxon>Metazoa</taxon>
        <taxon>Ecdysozoa</taxon>
        <taxon>Arthropoda</taxon>
        <taxon>Chelicerata</taxon>
        <taxon>Arachnida</taxon>
        <taxon>Araneae</taxon>
        <taxon>Araneomorphae</taxon>
        <taxon>Entelegynae</taxon>
        <taxon>Araneoidea</taxon>
        <taxon>Araneidae</taxon>
        <taxon>Caerostris</taxon>
    </lineage>
</organism>
<gene>
    <name evidence="1" type="ORF">CEXT_696181</name>
</gene>
<keyword evidence="2" id="KW-1185">Reference proteome</keyword>
<proteinExistence type="predicted"/>